<dbReference type="KEGG" id="lak:106168260"/>
<dbReference type="InterPro" id="IPR036273">
    <property type="entry name" value="CRAL/TRIO_N_dom_sf"/>
</dbReference>
<dbReference type="AlphaFoldDB" id="A0A1S3IXL9"/>
<feature type="region of interest" description="Disordered" evidence="1">
    <location>
        <begin position="1"/>
        <end position="24"/>
    </location>
</feature>
<accession>A0A1S3IXL9</accession>
<sequence>MWLFGRSTKKKSQTKKMPKKYTFSHVNDESPEEIAVKQLRSSVKDILKSHQDNDDYLRKWLKARNYDVMEAERMFRNSMAFRKKIGADTLLQKYTPPE</sequence>
<protein>
    <submittedName>
        <fullName evidence="3">SEC14-like protein 3</fullName>
    </submittedName>
</protein>
<feature type="non-terminal residue" evidence="3">
    <location>
        <position position="98"/>
    </location>
</feature>
<organism evidence="2 3">
    <name type="scientific">Lingula anatina</name>
    <name type="common">Brachiopod</name>
    <name type="synonym">Lingula unguis</name>
    <dbReference type="NCBI Taxonomy" id="7574"/>
    <lineage>
        <taxon>Eukaryota</taxon>
        <taxon>Metazoa</taxon>
        <taxon>Spiralia</taxon>
        <taxon>Lophotrochozoa</taxon>
        <taxon>Brachiopoda</taxon>
        <taxon>Linguliformea</taxon>
        <taxon>Lingulata</taxon>
        <taxon>Lingulida</taxon>
        <taxon>Linguloidea</taxon>
        <taxon>Lingulidae</taxon>
        <taxon>Lingula</taxon>
    </lineage>
</organism>
<proteinExistence type="predicted"/>
<dbReference type="InParanoid" id="A0A1S3IXL9"/>
<dbReference type="Gene3D" id="3.40.525.10">
    <property type="entry name" value="CRAL-TRIO lipid binding domain"/>
    <property type="match status" value="1"/>
</dbReference>
<dbReference type="InterPro" id="IPR036865">
    <property type="entry name" value="CRAL-TRIO_dom_sf"/>
</dbReference>
<dbReference type="PANTHER" id="PTHR23324">
    <property type="entry name" value="SEC14 RELATED PROTEIN"/>
    <property type="match status" value="1"/>
</dbReference>
<evidence type="ECO:0000313" key="3">
    <source>
        <dbReference type="RefSeq" id="XP_013402721.1"/>
    </source>
</evidence>
<reference evidence="3" key="1">
    <citation type="submission" date="2025-08" db="UniProtKB">
        <authorList>
            <consortium name="RefSeq"/>
        </authorList>
    </citation>
    <scope>IDENTIFICATION</scope>
    <source>
        <tissue evidence="3">Gonads</tissue>
    </source>
</reference>
<dbReference type="InterPro" id="IPR051064">
    <property type="entry name" value="SEC14/CRAL-TRIO_domain"/>
</dbReference>
<dbReference type="Proteomes" id="UP000085678">
    <property type="component" value="Unplaced"/>
</dbReference>
<evidence type="ECO:0000256" key="1">
    <source>
        <dbReference type="SAM" id="MobiDB-lite"/>
    </source>
</evidence>
<dbReference type="GeneID" id="106168260"/>
<dbReference type="GO" id="GO:0005737">
    <property type="term" value="C:cytoplasm"/>
    <property type="evidence" value="ECO:0007669"/>
    <property type="project" value="TreeGrafter"/>
</dbReference>
<dbReference type="RefSeq" id="XP_013402721.1">
    <property type="nucleotide sequence ID" value="XM_013547267.1"/>
</dbReference>
<feature type="compositionally biased region" description="Basic residues" evidence="1">
    <location>
        <begin position="7"/>
        <end position="19"/>
    </location>
</feature>
<name>A0A1S3IXL9_LINAN</name>
<keyword evidence="2" id="KW-1185">Reference proteome</keyword>
<dbReference type="PANTHER" id="PTHR23324:SF83">
    <property type="entry name" value="SEC14-LIKE PROTEIN 2"/>
    <property type="match status" value="1"/>
</dbReference>
<dbReference type="STRING" id="7574.A0A1S3IXL9"/>
<evidence type="ECO:0000313" key="2">
    <source>
        <dbReference type="Proteomes" id="UP000085678"/>
    </source>
</evidence>
<dbReference type="OrthoDB" id="1434354at2759"/>
<gene>
    <name evidence="3" type="primary">LOC106168260</name>
</gene>
<dbReference type="SUPFAM" id="SSF46938">
    <property type="entry name" value="CRAL/TRIO N-terminal domain"/>
    <property type="match status" value="1"/>
</dbReference>